<reference evidence="2 3" key="1">
    <citation type="journal article" date="2019" name="Commun. Biol.">
        <title>The bagworm genome reveals a unique fibroin gene that provides high tensile strength.</title>
        <authorList>
            <person name="Kono N."/>
            <person name="Nakamura H."/>
            <person name="Ohtoshi R."/>
            <person name="Tomita M."/>
            <person name="Numata K."/>
            <person name="Arakawa K."/>
        </authorList>
    </citation>
    <scope>NUCLEOTIDE SEQUENCE [LARGE SCALE GENOMIC DNA]</scope>
</reference>
<gene>
    <name evidence="2" type="ORF">EVAR_20480_1</name>
</gene>
<evidence type="ECO:0000313" key="2">
    <source>
        <dbReference type="EMBL" id="GBP71381.1"/>
    </source>
</evidence>
<dbReference type="EMBL" id="BGZK01001106">
    <property type="protein sequence ID" value="GBP71381.1"/>
    <property type="molecule type" value="Genomic_DNA"/>
</dbReference>
<dbReference type="AlphaFoldDB" id="A0A4C1Y576"/>
<accession>A0A4C1Y576</accession>
<evidence type="ECO:0000256" key="1">
    <source>
        <dbReference type="SAM" id="MobiDB-lite"/>
    </source>
</evidence>
<keyword evidence="3" id="KW-1185">Reference proteome</keyword>
<organism evidence="2 3">
    <name type="scientific">Eumeta variegata</name>
    <name type="common">Bagworm moth</name>
    <name type="synonym">Eumeta japonica</name>
    <dbReference type="NCBI Taxonomy" id="151549"/>
    <lineage>
        <taxon>Eukaryota</taxon>
        <taxon>Metazoa</taxon>
        <taxon>Ecdysozoa</taxon>
        <taxon>Arthropoda</taxon>
        <taxon>Hexapoda</taxon>
        <taxon>Insecta</taxon>
        <taxon>Pterygota</taxon>
        <taxon>Neoptera</taxon>
        <taxon>Endopterygota</taxon>
        <taxon>Lepidoptera</taxon>
        <taxon>Glossata</taxon>
        <taxon>Ditrysia</taxon>
        <taxon>Tineoidea</taxon>
        <taxon>Psychidae</taxon>
        <taxon>Oiketicinae</taxon>
        <taxon>Eumeta</taxon>
    </lineage>
</organism>
<evidence type="ECO:0000313" key="3">
    <source>
        <dbReference type="Proteomes" id="UP000299102"/>
    </source>
</evidence>
<comment type="caution">
    <text evidence="2">The sequence shown here is derived from an EMBL/GenBank/DDBJ whole genome shotgun (WGS) entry which is preliminary data.</text>
</comment>
<protein>
    <submittedName>
        <fullName evidence="2">Uncharacterized protein</fullName>
    </submittedName>
</protein>
<sequence>MGGGGGDCGDGRREVTKRERGYEGITGLPELPFTGPKAKVKADTSYLYSLRVWPDVNEIAMPDDCSSHAAQLARVRDEFEFCVALGCTIFKEFI</sequence>
<proteinExistence type="predicted"/>
<name>A0A4C1Y576_EUMVA</name>
<feature type="compositionally biased region" description="Basic and acidic residues" evidence="1">
    <location>
        <begin position="9"/>
        <end position="22"/>
    </location>
</feature>
<dbReference type="Proteomes" id="UP000299102">
    <property type="component" value="Unassembled WGS sequence"/>
</dbReference>
<feature type="region of interest" description="Disordered" evidence="1">
    <location>
        <begin position="1"/>
        <end position="22"/>
    </location>
</feature>